<gene>
    <name evidence="1" type="ORF">JVT61DRAFT_9248</name>
</gene>
<dbReference type="AlphaFoldDB" id="A0A8I2YGZ9"/>
<comment type="caution">
    <text evidence="1">The sequence shown here is derived from an EMBL/GenBank/DDBJ whole genome shotgun (WGS) entry which is preliminary data.</text>
</comment>
<reference evidence="1" key="1">
    <citation type="submission" date="2021-03" db="EMBL/GenBank/DDBJ databases">
        <title>Evolutionary innovations through gain and loss of genes in the ectomycorrhizal Boletales.</title>
        <authorList>
            <person name="Wu G."/>
            <person name="Miyauchi S."/>
            <person name="Morin E."/>
            <person name="Yang Z.-L."/>
            <person name="Xu J."/>
            <person name="Martin F.M."/>
        </authorList>
    </citation>
    <scope>NUCLEOTIDE SEQUENCE</scope>
    <source>
        <strain evidence="1">BR01</strain>
    </source>
</reference>
<accession>A0A8I2YGZ9</accession>
<protein>
    <submittedName>
        <fullName evidence="1">Uncharacterized protein</fullName>
    </submittedName>
</protein>
<proteinExistence type="predicted"/>
<dbReference type="EMBL" id="JAGFBS010000033">
    <property type="protein sequence ID" value="KAG6371542.1"/>
    <property type="molecule type" value="Genomic_DNA"/>
</dbReference>
<evidence type="ECO:0000313" key="2">
    <source>
        <dbReference type="Proteomes" id="UP000683000"/>
    </source>
</evidence>
<keyword evidence="2" id="KW-1185">Reference proteome</keyword>
<organism evidence="1 2">
    <name type="scientific">Boletus reticuloceps</name>
    <dbReference type="NCBI Taxonomy" id="495285"/>
    <lineage>
        <taxon>Eukaryota</taxon>
        <taxon>Fungi</taxon>
        <taxon>Dikarya</taxon>
        <taxon>Basidiomycota</taxon>
        <taxon>Agaricomycotina</taxon>
        <taxon>Agaricomycetes</taxon>
        <taxon>Agaricomycetidae</taxon>
        <taxon>Boletales</taxon>
        <taxon>Boletineae</taxon>
        <taxon>Boletaceae</taxon>
        <taxon>Boletoideae</taxon>
        <taxon>Boletus</taxon>
    </lineage>
</organism>
<dbReference type="Proteomes" id="UP000683000">
    <property type="component" value="Unassembled WGS sequence"/>
</dbReference>
<sequence length="91" mass="10087">MSAAFRISPALWDKIHHFVSFPQTGGQSSFHFRLAILVCDALLSLLPARSGIHRSQAAFCLGSAHSGYLSRVTFEHSPRTHSSPLRQQELL</sequence>
<name>A0A8I2YGZ9_9AGAM</name>
<evidence type="ECO:0000313" key="1">
    <source>
        <dbReference type="EMBL" id="KAG6371542.1"/>
    </source>
</evidence>